<comment type="caution">
    <text evidence="2">The sequence shown here is derived from an EMBL/GenBank/DDBJ whole genome shotgun (WGS) entry which is preliminary data.</text>
</comment>
<dbReference type="InterPro" id="IPR045864">
    <property type="entry name" value="aa-tRNA-synth_II/BPL/LPL"/>
</dbReference>
<gene>
    <name evidence="2" type="ORF">E6K73_01200</name>
</gene>
<dbReference type="Proteomes" id="UP000320184">
    <property type="component" value="Unassembled WGS sequence"/>
</dbReference>
<dbReference type="PANTHER" id="PTHR43679:SF2">
    <property type="entry name" value="OCTANOYL-[GCVH]:PROTEIN N-OCTANOYLTRANSFERASE"/>
    <property type="match status" value="1"/>
</dbReference>
<evidence type="ECO:0000259" key="1">
    <source>
        <dbReference type="PROSITE" id="PS51733"/>
    </source>
</evidence>
<name>A0A538SQC2_UNCEI</name>
<sequence>MILWCDGPHEASENMRRDAGLLEAMERGAWPGGAEPAEPVLRLFGFVPPGITLGHSQRAEHELDLARCRADGVTWARRPTGGRAIFHSEEWTYSLAAPIADPDWGGTLGESYARVSRLILASLVRLGVPAEMAGADGGRRPIAAAGSSERAAAPTCFATAARHEILLHGRKLVGSAQRRTAGGLLQQGSVLLGPGHLRLADYLAVPEELRLRARAALATASADAGATLGGAAPLERWAESLLAELPAGTRLVRTPPEGWRLTLDGSESAPYTPSVRN</sequence>
<dbReference type="InterPro" id="IPR004143">
    <property type="entry name" value="BPL_LPL_catalytic"/>
</dbReference>
<protein>
    <recommendedName>
        <fullName evidence="1">BPL/LPL catalytic domain-containing protein</fullName>
    </recommendedName>
</protein>
<organism evidence="2 3">
    <name type="scientific">Eiseniibacteriota bacterium</name>
    <dbReference type="NCBI Taxonomy" id="2212470"/>
    <lineage>
        <taxon>Bacteria</taxon>
        <taxon>Candidatus Eiseniibacteriota</taxon>
    </lineage>
</organism>
<dbReference type="Gene3D" id="3.30.930.10">
    <property type="entry name" value="Bira Bifunctional Protein, Domain 2"/>
    <property type="match status" value="1"/>
</dbReference>
<proteinExistence type="predicted"/>
<evidence type="ECO:0000313" key="2">
    <source>
        <dbReference type="EMBL" id="TMQ53547.1"/>
    </source>
</evidence>
<dbReference type="SUPFAM" id="SSF55681">
    <property type="entry name" value="Class II aaRS and biotin synthetases"/>
    <property type="match status" value="1"/>
</dbReference>
<dbReference type="AlphaFoldDB" id="A0A538SQC2"/>
<feature type="domain" description="BPL/LPL catalytic" evidence="1">
    <location>
        <begin position="35"/>
        <end position="253"/>
    </location>
</feature>
<dbReference type="EMBL" id="VBOT01000015">
    <property type="protein sequence ID" value="TMQ53547.1"/>
    <property type="molecule type" value="Genomic_DNA"/>
</dbReference>
<reference evidence="2 3" key="1">
    <citation type="journal article" date="2019" name="Nat. Microbiol.">
        <title>Mediterranean grassland soil C-N compound turnover is dependent on rainfall and depth, and is mediated by genomically divergent microorganisms.</title>
        <authorList>
            <person name="Diamond S."/>
            <person name="Andeer P.F."/>
            <person name="Li Z."/>
            <person name="Crits-Christoph A."/>
            <person name="Burstein D."/>
            <person name="Anantharaman K."/>
            <person name="Lane K.R."/>
            <person name="Thomas B.C."/>
            <person name="Pan C."/>
            <person name="Northen T.R."/>
            <person name="Banfield J.F."/>
        </authorList>
    </citation>
    <scope>NUCLEOTIDE SEQUENCE [LARGE SCALE GENOMIC DNA]</scope>
    <source>
        <strain evidence="2">WS_3</strain>
    </source>
</reference>
<dbReference type="PANTHER" id="PTHR43679">
    <property type="entry name" value="OCTANOYLTRANSFERASE LIPM-RELATED"/>
    <property type="match status" value="1"/>
</dbReference>
<dbReference type="Pfam" id="PF21948">
    <property type="entry name" value="LplA-B_cat"/>
    <property type="match status" value="1"/>
</dbReference>
<evidence type="ECO:0000313" key="3">
    <source>
        <dbReference type="Proteomes" id="UP000320184"/>
    </source>
</evidence>
<dbReference type="InterPro" id="IPR050664">
    <property type="entry name" value="Octanoyltrans_LipM/LipL"/>
</dbReference>
<accession>A0A538SQC2</accession>
<dbReference type="PROSITE" id="PS51733">
    <property type="entry name" value="BPL_LPL_CATALYTIC"/>
    <property type="match status" value="1"/>
</dbReference>